<organism evidence="6 7">
    <name type="scientific">Duganella aceris</name>
    <dbReference type="NCBI Taxonomy" id="2703883"/>
    <lineage>
        <taxon>Bacteria</taxon>
        <taxon>Pseudomonadati</taxon>
        <taxon>Pseudomonadota</taxon>
        <taxon>Betaproteobacteria</taxon>
        <taxon>Burkholderiales</taxon>
        <taxon>Oxalobacteraceae</taxon>
        <taxon>Telluria group</taxon>
        <taxon>Duganella</taxon>
    </lineage>
</organism>
<reference evidence="7" key="1">
    <citation type="submission" date="2023-07" db="EMBL/GenBank/DDBJ databases">
        <title>Duganella aceri sp. nov., isolated from tree sap.</title>
        <authorList>
            <person name="Kim I.S."/>
        </authorList>
    </citation>
    <scope>NUCLEOTIDE SEQUENCE [LARGE SCALE GENOMIC DNA]</scope>
    <source>
        <strain evidence="7">SAP-35</strain>
    </source>
</reference>
<evidence type="ECO:0000256" key="3">
    <source>
        <dbReference type="ARBA" id="ARBA00023027"/>
    </source>
</evidence>
<dbReference type="EMBL" id="JAADJT010000001">
    <property type="protein sequence ID" value="NGZ83102.1"/>
    <property type="molecule type" value="Genomic_DNA"/>
</dbReference>
<keyword evidence="4" id="KW-0456">Lyase</keyword>
<evidence type="ECO:0000256" key="4">
    <source>
        <dbReference type="ARBA" id="ARBA00023239"/>
    </source>
</evidence>
<dbReference type="InterPro" id="IPR036291">
    <property type="entry name" value="NAD(P)-bd_dom_sf"/>
</dbReference>
<name>A0ABX0FEX4_9BURK</name>
<dbReference type="PANTHER" id="PTHR43078:SF6">
    <property type="entry name" value="UDP-GLUCURONIC ACID DECARBOXYLASE 1"/>
    <property type="match status" value="1"/>
</dbReference>
<evidence type="ECO:0000313" key="7">
    <source>
        <dbReference type="Proteomes" id="UP000666369"/>
    </source>
</evidence>
<comment type="cofactor">
    <cofactor evidence="1">
        <name>NAD(+)</name>
        <dbReference type="ChEBI" id="CHEBI:57540"/>
    </cofactor>
</comment>
<gene>
    <name evidence="6" type="ORF">GW587_02350</name>
</gene>
<keyword evidence="7" id="KW-1185">Reference proteome</keyword>
<dbReference type="SUPFAM" id="SSF51735">
    <property type="entry name" value="NAD(P)-binding Rossmann-fold domains"/>
    <property type="match status" value="1"/>
</dbReference>
<feature type="domain" description="NAD-dependent epimerase/dehydratase" evidence="5">
    <location>
        <begin position="40"/>
        <end position="282"/>
    </location>
</feature>
<evidence type="ECO:0000259" key="5">
    <source>
        <dbReference type="Pfam" id="PF01370"/>
    </source>
</evidence>
<dbReference type="PANTHER" id="PTHR43078">
    <property type="entry name" value="UDP-GLUCURONIC ACID DECARBOXYLASE-RELATED"/>
    <property type="match status" value="1"/>
</dbReference>
<keyword evidence="2" id="KW-0210">Decarboxylase</keyword>
<dbReference type="InterPro" id="IPR044516">
    <property type="entry name" value="UXS-like"/>
</dbReference>
<dbReference type="Proteomes" id="UP000666369">
    <property type="component" value="Unassembled WGS sequence"/>
</dbReference>
<proteinExistence type="predicted"/>
<keyword evidence="3" id="KW-0520">NAD</keyword>
<evidence type="ECO:0000256" key="1">
    <source>
        <dbReference type="ARBA" id="ARBA00001911"/>
    </source>
</evidence>
<evidence type="ECO:0000256" key="2">
    <source>
        <dbReference type="ARBA" id="ARBA00022793"/>
    </source>
</evidence>
<dbReference type="InterPro" id="IPR001509">
    <property type="entry name" value="Epimerase_deHydtase"/>
</dbReference>
<accession>A0ABX0FEX4</accession>
<comment type="caution">
    <text evidence="6">The sequence shown here is derived from an EMBL/GenBank/DDBJ whole genome shotgun (WGS) entry which is preliminary data.</text>
</comment>
<evidence type="ECO:0000313" key="6">
    <source>
        <dbReference type="EMBL" id="NGZ83102.1"/>
    </source>
</evidence>
<protein>
    <submittedName>
        <fullName evidence="6">NAD-dependent epimerase/dehydratase family protein</fullName>
    </submittedName>
</protein>
<dbReference type="Pfam" id="PF01370">
    <property type="entry name" value="Epimerase"/>
    <property type="match status" value="1"/>
</dbReference>
<sequence length="356" mass="37820">MHNSSSPGPYRPGVDAADLALILEQTPAEVWQALRGQHLFLTGGTGFIGSWLLEGLLWAERQLGLGLRLTVLSRRPDAFRARAPHLASHPAVRLLQGDVRDLAQEHGRYDIVLHAATDVVAPAAEPLATYHDIVAGAEQTLALARRCGAGRYLLTSSGAVYGVQPPGLTHVDEDYRGAPDPAQAGSAYGQGKRIAEWLVACEQQRQPALETRIARCFAFVGPYMALDAQFAIGNFIRDARRGDPIRVGGDGTPFRSYLYAADLVVWLLTILVLGDRRPYNVGAGQEISIAGLAREVSAALGGGAEVRIAGAPSGAPASYYVPSVARAAGLGLRQYTSLADAIARTAAWTTPHSGES</sequence>
<dbReference type="Gene3D" id="3.40.50.720">
    <property type="entry name" value="NAD(P)-binding Rossmann-like Domain"/>
    <property type="match status" value="1"/>
</dbReference>
<dbReference type="RefSeq" id="WP_166098061.1">
    <property type="nucleotide sequence ID" value="NZ_JAADJT010000001.1"/>
</dbReference>